<gene>
    <name evidence="2" type="ORF">OJAV_G00091610</name>
</gene>
<dbReference type="EMBL" id="CM012445">
    <property type="protein sequence ID" value="RVE68363.1"/>
    <property type="molecule type" value="Genomic_DNA"/>
</dbReference>
<evidence type="ECO:0000313" key="2">
    <source>
        <dbReference type="EMBL" id="RVE68363.1"/>
    </source>
</evidence>
<reference evidence="2 3" key="2">
    <citation type="submission" date="2019-01" db="EMBL/GenBank/DDBJ databases">
        <title>A chromosome length genome reference of the Java medaka (oryzias javanicus).</title>
        <authorList>
            <person name="Herpin A."/>
            <person name="Takehana Y."/>
            <person name="Naruse K."/>
            <person name="Ansai S."/>
            <person name="Kawaguchi M."/>
        </authorList>
    </citation>
    <scope>NUCLEOTIDE SEQUENCE [LARGE SCALE GENOMIC DNA]</scope>
    <source>
        <strain evidence="2">RS831</strain>
        <tissue evidence="2">Whole body</tissue>
    </source>
</reference>
<sequence length="90" mass="9420">MGGLGAQLCPHTTISFPDNEEETRRSNHPLAGSIKAGAEPEDKGYTGGNRTLGLTGLHCSRNGICLFSTALLPYTNETDAPPSVASYADV</sequence>
<protein>
    <submittedName>
        <fullName evidence="2">Uncharacterized protein</fullName>
    </submittedName>
</protein>
<feature type="region of interest" description="Disordered" evidence="1">
    <location>
        <begin position="1"/>
        <end position="47"/>
    </location>
</feature>
<evidence type="ECO:0000256" key="1">
    <source>
        <dbReference type="SAM" id="MobiDB-lite"/>
    </source>
</evidence>
<keyword evidence="3" id="KW-1185">Reference proteome</keyword>
<accession>A0A437D040</accession>
<evidence type="ECO:0000313" key="3">
    <source>
        <dbReference type="Proteomes" id="UP000283210"/>
    </source>
</evidence>
<dbReference type="Proteomes" id="UP000283210">
    <property type="component" value="Chromosome 9"/>
</dbReference>
<dbReference type="AlphaFoldDB" id="A0A437D040"/>
<name>A0A437D040_ORYJA</name>
<organism evidence="2 3">
    <name type="scientific">Oryzias javanicus</name>
    <name type="common">Javanese ricefish</name>
    <name type="synonym">Aplocheilus javanicus</name>
    <dbReference type="NCBI Taxonomy" id="123683"/>
    <lineage>
        <taxon>Eukaryota</taxon>
        <taxon>Metazoa</taxon>
        <taxon>Chordata</taxon>
        <taxon>Craniata</taxon>
        <taxon>Vertebrata</taxon>
        <taxon>Euteleostomi</taxon>
        <taxon>Actinopterygii</taxon>
        <taxon>Neopterygii</taxon>
        <taxon>Teleostei</taxon>
        <taxon>Neoteleostei</taxon>
        <taxon>Acanthomorphata</taxon>
        <taxon>Ovalentaria</taxon>
        <taxon>Atherinomorphae</taxon>
        <taxon>Beloniformes</taxon>
        <taxon>Adrianichthyidae</taxon>
        <taxon>Oryziinae</taxon>
        <taxon>Oryzias</taxon>
    </lineage>
</organism>
<proteinExistence type="predicted"/>
<reference evidence="2 3" key="1">
    <citation type="submission" date="2018-11" db="EMBL/GenBank/DDBJ databases">
        <authorList>
            <person name="Lopez-Roques C."/>
            <person name="Donnadieu C."/>
            <person name="Bouchez O."/>
            <person name="Klopp C."/>
            <person name="Cabau C."/>
            <person name="Zahm M."/>
        </authorList>
    </citation>
    <scope>NUCLEOTIDE SEQUENCE [LARGE SCALE GENOMIC DNA]</scope>
    <source>
        <strain evidence="2">RS831</strain>
        <tissue evidence="2">Whole body</tissue>
    </source>
</reference>